<evidence type="ECO:0000313" key="14">
    <source>
        <dbReference type="EMBL" id="EEC03462.1"/>
    </source>
</evidence>
<feature type="non-terminal residue" evidence="14">
    <location>
        <position position="256"/>
    </location>
</feature>
<dbReference type="PROSITE" id="PS50290">
    <property type="entry name" value="PI3_4_KINASE_3"/>
    <property type="match status" value="1"/>
</dbReference>
<evidence type="ECO:0000256" key="4">
    <source>
        <dbReference type="ARBA" id="ARBA00022527"/>
    </source>
</evidence>
<keyword evidence="10" id="KW-0067">ATP-binding</keyword>
<dbReference type="GO" id="GO:0005524">
    <property type="term" value="F:ATP binding"/>
    <property type="evidence" value="ECO:0007669"/>
    <property type="project" value="UniProtKB-KW"/>
</dbReference>
<keyword evidence="9" id="KW-0418">Kinase</keyword>
<evidence type="ECO:0000256" key="7">
    <source>
        <dbReference type="ARBA" id="ARBA00022741"/>
    </source>
</evidence>
<proteinExistence type="predicted"/>
<evidence type="ECO:0000256" key="2">
    <source>
        <dbReference type="ARBA" id="ARBA00012513"/>
    </source>
</evidence>
<name>B7PA40_IXOSC</name>
<dbReference type="VEuPathDB" id="VectorBase:ISCI016750"/>
<dbReference type="PANTHER" id="PTHR11139">
    <property type="entry name" value="ATAXIA TELANGIECTASIA MUTATED ATM -RELATED"/>
    <property type="match status" value="1"/>
</dbReference>
<reference evidence="14 16" key="1">
    <citation type="submission" date="2008-03" db="EMBL/GenBank/DDBJ databases">
        <title>Annotation of Ixodes scapularis.</title>
        <authorList>
            <consortium name="Ixodes scapularis Genome Project Consortium"/>
            <person name="Caler E."/>
            <person name="Hannick L.I."/>
            <person name="Bidwell S."/>
            <person name="Joardar V."/>
            <person name="Thiagarajan M."/>
            <person name="Amedeo P."/>
            <person name="Galinsky K.J."/>
            <person name="Schobel S."/>
            <person name="Inman J."/>
            <person name="Hostetler J."/>
            <person name="Miller J."/>
            <person name="Hammond M."/>
            <person name="Megy K."/>
            <person name="Lawson D."/>
            <person name="Kodira C."/>
            <person name="Sutton G."/>
            <person name="Meyer J."/>
            <person name="Hill C.A."/>
            <person name="Birren B."/>
            <person name="Nene V."/>
            <person name="Collins F."/>
            <person name="Alarcon-Chaidez F."/>
            <person name="Wikel S."/>
            <person name="Strausberg R."/>
        </authorList>
    </citation>
    <scope>NUCLEOTIDE SEQUENCE [LARGE SCALE GENOMIC DNA]</scope>
    <source>
        <strain evidence="16">Wikel</strain>
        <strain evidence="14">Wikel colony</strain>
    </source>
</reference>
<evidence type="ECO:0000256" key="12">
    <source>
        <dbReference type="ARBA" id="ARBA00023242"/>
    </source>
</evidence>
<dbReference type="VEuPathDB" id="VectorBase:ISCW016750"/>
<dbReference type="AlphaFoldDB" id="B7PA40"/>
<dbReference type="PaxDb" id="6945-B7PA40"/>
<evidence type="ECO:0000256" key="10">
    <source>
        <dbReference type="ARBA" id="ARBA00022840"/>
    </source>
</evidence>
<keyword evidence="8" id="KW-0227">DNA damage</keyword>
<evidence type="ECO:0000313" key="15">
    <source>
        <dbReference type="EnsemblMetazoa" id="ISCW016750-PA"/>
    </source>
</evidence>
<evidence type="ECO:0000256" key="9">
    <source>
        <dbReference type="ARBA" id="ARBA00022777"/>
    </source>
</evidence>
<dbReference type="EC" id="2.7.11.1" evidence="2"/>
<organism>
    <name type="scientific">Ixodes scapularis</name>
    <name type="common">Black-legged tick</name>
    <name type="synonym">Deer tick</name>
    <dbReference type="NCBI Taxonomy" id="6945"/>
    <lineage>
        <taxon>Eukaryota</taxon>
        <taxon>Metazoa</taxon>
        <taxon>Ecdysozoa</taxon>
        <taxon>Arthropoda</taxon>
        <taxon>Chelicerata</taxon>
        <taxon>Arachnida</taxon>
        <taxon>Acari</taxon>
        <taxon>Parasitiformes</taxon>
        <taxon>Ixodida</taxon>
        <taxon>Ixodoidea</taxon>
        <taxon>Ixodidae</taxon>
        <taxon>Ixodinae</taxon>
        <taxon>Ixodes</taxon>
    </lineage>
</organism>
<evidence type="ECO:0000256" key="1">
    <source>
        <dbReference type="ARBA" id="ARBA00004604"/>
    </source>
</evidence>
<accession>B7PA40</accession>
<dbReference type="GO" id="GO:0006302">
    <property type="term" value="P:double-strand break repair"/>
    <property type="evidence" value="ECO:0007669"/>
    <property type="project" value="UniProtKB-ARBA"/>
</dbReference>
<evidence type="ECO:0000259" key="13">
    <source>
        <dbReference type="PROSITE" id="PS50290"/>
    </source>
</evidence>
<comment type="subcellular location">
    <subcellularLocation>
        <location evidence="1">Nucleus</location>
        <location evidence="1">Nucleolus</location>
    </subcellularLocation>
</comment>
<dbReference type="OrthoDB" id="431717at2759"/>
<dbReference type="GO" id="GO:0004674">
    <property type="term" value="F:protein serine/threonine kinase activity"/>
    <property type="evidence" value="ECO:0007669"/>
    <property type="project" value="UniProtKB-KW"/>
</dbReference>
<dbReference type="InterPro" id="IPR011009">
    <property type="entry name" value="Kinase-like_dom_sf"/>
</dbReference>
<keyword evidence="12" id="KW-0539">Nucleus</keyword>
<dbReference type="Proteomes" id="UP000001555">
    <property type="component" value="Unassembled WGS sequence"/>
</dbReference>
<dbReference type="InParanoid" id="B7PA40"/>
<dbReference type="EMBL" id="DS669002">
    <property type="protein sequence ID" value="EEC03462.1"/>
    <property type="molecule type" value="Genomic_DNA"/>
</dbReference>
<evidence type="ECO:0000256" key="6">
    <source>
        <dbReference type="ARBA" id="ARBA00022679"/>
    </source>
</evidence>
<keyword evidence="5" id="KW-0597">Phosphoprotein</keyword>
<dbReference type="EMBL" id="ABJB010753999">
    <property type="status" value="NOT_ANNOTATED_CDS"/>
    <property type="molecule type" value="Genomic_DNA"/>
</dbReference>
<dbReference type="EMBL" id="ABJB010872052">
    <property type="status" value="NOT_ANNOTATED_CDS"/>
    <property type="molecule type" value="Genomic_DNA"/>
</dbReference>
<dbReference type="VEuPathDB" id="VectorBase:ISCP_027837"/>
<sequence length="256" mass="28967">MDKLPLVSEFIEALELLQFPDVAFKNWCESMREALNNQKSVDVRKLYADGVRQLFGGQGRDLALSSGGGIVHRHFSDVVKKKVTVAFGIEGSKLVKMDAKKFGSECQVILKSYKSLEPTALKDLSPWLSRFSALDRDNKIEIPGQYTGRSKPMPEYHVNIFGFEESVLVLKSMQRPCRITIRGDDEKEHRFLVKTGEDLRQDDRIERLFGAMNALFTADPSCRAKHLQLVTYGVVPLTTRVGLIEWLDGTVVLKDF</sequence>
<dbReference type="InterPro" id="IPR000403">
    <property type="entry name" value="PI3/4_kinase_cat_dom"/>
</dbReference>
<protein>
    <recommendedName>
        <fullName evidence="3">DNA-dependent protein kinase catalytic subunit</fullName>
        <ecNumber evidence="2">2.7.11.1</ecNumber>
    </recommendedName>
</protein>
<feature type="domain" description="PI3K/PI4K catalytic" evidence="13">
    <location>
        <begin position="163"/>
        <end position="256"/>
    </location>
</feature>
<dbReference type="STRING" id="6945.B7PA40"/>
<evidence type="ECO:0000256" key="3">
    <source>
        <dbReference type="ARBA" id="ARBA00018077"/>
    </source>
</evidence>
<dbReference type="FunFam" id="3.30.1010.10:FF:000013">
    <property type="entry name" value="Protein kinase, DNA-activated, catalytic subunit"/>
    <property type="match status" value="1"/>
</dbReference>
<dbReference type="EMBL" id="ABJB010230842">
    <property type="status" value="NOT_ANNOTATED_CDS"/>
    <property type="molecule type" value="Genomic_DNA"/>
</dbReference>
<evidence type="ECO:0000313" key="16">
    <source>
        <dbReference type="Proteomes" id="UP000001555"/>
    </source>
</evidence>
<dbReference type="EnsemblMetazoa" id="ISCW016750-RA">
    <property type="protein sequence ID" value="ISCW016750-PA"/>
    <property type="gene ID" value="ISCW016750"/>
</dbReference>
<keyword evidence="16" id="KW-1185">Reference proteome</keyword>
<keyword evidence="4" id="KW-0723">Serine/threonine-protein kinase</keyword>
<dbReference type="Pfam" id="PF00454">
    <property type="entry name" value="PI3_PI4_kinase"/>
    <property type="match status" value="1"/>
</dbReference>
<evidence type="ECO:0000256" key="11">
    <source>
        <dbReference type="ARBA" id="ARBA00023204"/>
    </source>
</evidence>
<keyword evidence="6" id="KW-0808">Transferase</keyword>
<gene>
    <name evidence="14" type="ORF">IscW_ISCW016750</name>
</gene>
<dbReference type="GO" id="GO:0005730">
    <property type="term" value="C:nucleolus"/>
    <property type="evidence" value="ECO:0007669"/>
    <property type="project" value="UniProtKB-SubCell"/>
</dbReference>
<dbReference type="HOGENOM" id="CLU_1088070_0_0_1"/>
<evidence type="ECO:0000256" key="5">
    <source>
        <dbReference type="ARBA" id="ARBA00022553"/>
    </source>
</evidence>
<dbReference type="Gene3D" id="3.30.1010.10">
    <property type="entry name" value="Phosphatidylinositol 3-kinase Catalytic Subunit, Chain A, domain 4"/>
    <property type="match status" value="1"/>
</dbReference>
<evidence type="ECO:0000256" key="8">
    <source>
        <dbReference type="ARBA" id="ARBA00022763"/>
    </source>
</evidence>
<dbReference type="SUPFAM" id="SSF56112">
    <property type="entry name" value="Protein kinase-like (PK-like)"/>
    <property type="match status" value="1"/>
</dbReference>
<dbReference type="PANTHER" id="PTHR11139:SF68">
    <property type="entry name" value="DNA-DEPENDENT PROTEIN KINASE CATALYTIC SUBUNIT"/>
    <property type="match status" value="1"/>
</dbReference>
<keyword evidence="11" id="KW-0234">DNA repair</keyword>
<keyword evidence="7" id="KW-0547">Nucleotide-binding</keyword>
<reference evidence="15" key="2">
    <citation type="submission" date="2020-05" db="UniProtKB">
        <authorList>
            <consortium name="EnsemblMetazoa"/>
        </authorList>
    </citation>
    <scope>IDENTIFICATION</scope>
    <source>
        <strain evidence="15">wikel</strain>
    </source>
</reference>
<dbReference type="InterPro" id="IPR050517">
    <property type="entry name" value="DDR_Repair_Kinase"/>
</dbReference>